<proteinExistence type="predicted"/>
<keyword evidence="2" id="KW-1185">Reference proteome</keyword>
<dbReference type="Proteomes" id="UP001057402">
    <property type="component" value="Chromosome 3"/>
</dbReference>
<evidence type="ECO:0000313" key="1">
    <source>
        <dbReference type="EMBL" id="KAI4379811.1"/>
    </source>
</evidence>
<gene>
    <name evidence="1" type="ORF">MLD38_006057</name>
</gene>
<comment type="caution">
    <text evidence="1">The sequence shown here is derived from an EMBL/GenBank/DDBJ whole genome shotgun (WGS) entry which is preliminary data.</text>
</comment>
<name>A0ACB9RNM3_9MYRT</name>
<reference evidence="2" key="1">
    <citation type="journal article" date="2023" name="Front. Plant Sci.">
        <title>Chromosomal-level genome assembly of Melastoma candidum provides insights into trichome evolution.</title>
        <authorList>
            <person name="Zhong Y."/>
            <person name="Wu W."/>
            <person name="Sun C."/>
            <person name="Zou P."/>
            <person name="Liu Y."/>
            <person name="Dai S."/>
            <person name="Zhou R."/>
        </authorList>
    </citation>
    <scope>NUCLEOTIDE SEQUENCE [LARGE SCALE GENOMIC DNA]</scope>
</reference>
<sequence length="164" mass="18291">MVNYLLKVTAELENLTNLHPQGGCDDPDFSYFFKLKCGQCGEITDKETCLTLSETVQSGKGTFHLVQKCKFCEREGTMTMIPGKGRPLTFEDAQSGKFTPLMLFDCRGFEPTDFSFRGSWSVQSLNGTPFVDIDLSDGEFSEYDEKGECPVMISNLKAAFEATK</sequence>
<dbReference type="EMBL" id="CM042882">
    <property type="protein sequence ID" value="KAI4379811.1"/>
    <property type="molecule type" value="Genomic_DNA"/>
</dbReference>
<accession>A0ACB9RNM3</accession>
<protein>
    <submittedName>
        <fullName evidence="1">Uncharacterized protein</fullName>
    </submittedName>
</protein>
<evidence type="ECO:0000313" key="2">
    <source>
        <dbReference type="Proteomes" id="UP001057402"/>
    </source>
</evidence>
<organism evidence="1 2">
    <name type="scientific">Melastoma candidum</name>
    <dbReference type="NCBI Taxonomy" id="119954"/>
    <lineage>
        <taxon>Eukaryota</taxon>
        <taxon>Viridiplantae</taxon>
        <taxon>Streptophyta</taxon>
        <taxon>Embryophyta</taxon>
        <taxon>Tracheophyta</taxon>
        <taxon>Spermatophyta</taxon>
        <taxon>Magnoliopsida</taxon>
        <taxon>eudicotyledons</taxon>
        <taxon>Gunneridae</taxon>
        <taxon>Pentapetalae</taxon>
        <taxon>rosids</taxon>
        <taxon>malvids</taxon>
        <taxon>Myrtales</taxon>
        <taxon>Melastomataceae</taxon>
        <taxon>Melastomatoideae</taxon>
        <taxon>Melastomateae</taxon>
        <taxon>Melastoma</taxon>
    </lineage>
</organism>